<dbReference type="SMART" id="SM00327">
    <property type="entry name" value="VWA"/>
    <property type="match status" value="1"/>
</dbReference>
<comment type="caution">
    <text evidence="3">The sequence shown here is derived from an EMBL/GenBank/DDBJ whole genome shotgun (WGS) entry which is preliminary data.</text>
</comment>
<dbReference type="CDD" id="cd01467">
    <property type="entry name" value="vWA_BatA_type"/>
    <property type="match status" value="1"/>
</dbReference>
<accession>A0A0F5VGV9</accession>
<reference evidence="3 4" key="1">
    <citation type="submission" date="2014-12" db="EMBL/GenBank/DDBJ databases">
        <title>Mercury Reductase activity and rhizosphere competence traits in the genome of root associated Photobacterium halotolerans MELD1.</title>
        <authorList>
            <person name="Mathew D.C."/>
            <person name="Huang C.-C."/>
        </authorList>
    </citation>
    <scope>NUCLEOTIDE SEQUENCE [LARGE SCALE GENOMIC DNA]</scope>
    <source>
        <strain evidence="3 4">MELD1</strain>
    </source>
</reference>
<evidence type="ECO:0000313" key="3">
    <source>
        <dbReference type="EMBL" id="KKD01298.1"/>
    </source>
</evidence>
<proteinExistence type="predicted"/>
<keyword evidence="4" id="KW-1185">Reference proteome</keyword>
<dbReference type="AlphaFoldDB" id="A0A0F5VGV9"/>
<dbReference type="Gene3D" id="3.40.50.410">
    <property type="entry name" value="von Willebrand factor, type A domain"/>
    <property type="match status" value="1"/>
</dbReference>
<dbReference type="RefSeq" id="WP_046218632.1">
    <property type="nucleotide sequence ID" value="NZ_JWYV01000001.1"/>
</dbReference>
<dbReference type="Pfam" id="PF00092">
    <property type="entry name" value="VWA"/>
    <property type="match status" value="1"/>
</dbReference>
<dbReference type="PANTHER" id="PTHR22550:SF18">
    <property type="entry name" value="VWFA DOMAIN-CONTAINING PROTEIN"/>
    <property type="match status" value="1"/>
</dbReference>
<organism evidence="3 4">
    <name type="scientific">Photobacterium halotolerans</name>
    <dbReference type="NCBI Taxonomy" id="265726"/>
    <lineage>
        <taxon>Bacteria</taxon>
        <taxon>Pseudomonadati</taxon>
        <taxon>Pseudomonadota</taxon>
        <taxon>Gammaproteobacteria</taxon>
        <taxon>Vibrionales</taxon>
        <taxon>Vibrionaceae</taxon>
        <taxon>Photobacterium</taxon>
    </lineage>
</organism>
<dbReference type="InterPro" id="IPR050768">
    <property type="entry name" value="UPF0353/GerABKA_families"/>
</dbReference>
<sequence>MNIELTSLWALFLLPLPLLVYWLTPGYKTRRTAIRVPFFDALVEALDEKPERGASILRPAFWQRALLTVSWGLVVLALSKPMLLGKPQQRQEFGRDVMVAVDLSDSMNTEDFTSAAGDKMSRLEAAKQVLASFAEKRQGDRLGLILFGDAAFVQAPFTADHQAWLSLLNEAQTPMAGLSTHMGDAIGLAIKVLLEDNSQPGESSKEKLAIVLTDGNDTDSYVAPEDAAKLAKARGVKIHMIAMGDPQTVGETAIDMETINSVAETTGGKAFQALNSQELNQAYATINELEPQLYQSTSYQPKTSLHPYLLMVVSLLYLLAFSFATWRRSRTVREAA</sequence>
<feature type="domain" description="VWFA" evidence="2">
    <location>
        <begin position="96"/>
        <end position="289"/>
    </location>
</feature>
<name>A0A0F5VGV9_9GAMM</name>
<dbReference type="Proteomes" id="UP000033633">
    <property type="component" value="Unassembled WGS sequence"/>
</dbReference>
<dbReference type="SUPFAM" id="SSF53300">
    <property type="entry name" value="vWA-like"/>
    <property type="match status" value="1"/>
</dbReference>
<keyword evidence="1" id="KW-0812">Transmembrane</keyword>
<evidence type="ECO:0000259" key="2">
    <source>
        <dbReference type="PROSITE" id="PS50234"/>
    </source>
</evidence>
<feature type="transmembrane region" description="Helical" evidence="1">
    <location>
        <begin position="305"/>
        <end position="326"/>
    </location>
</feature>
<protein>
    <submittedName>
        <fullName evidence="3">Aerotolerance regulator BatA</fullName>
    </submittedName>
</protein>
<dbReference type="STRING" id="265726.KY46_00180"/>
<keyword evidence="1" id="KW-1133">Transmembrane helix</keyword>
<evidence type="ECO:0000313" key="4">
    <source>
        <dbReference type="Proteomes" id="UP000033633"/>
    </source>
</evidence>
<dbReference type="PANTHER" id="PTHR22550">
    <property type="entry name" value="SPORE GERMINATION PROTEIN"/>
    <property type="match status" value="1"/>
</dbReference>
<dbReference type="InterPro" id="IPR036465">
    <property type="entry name" value="vWFA_dom_sf"/>
</dbReference>
<evidence type="ECO:0000256" key="1">
    <source>
        <dbReference type="SAM" id="Phobius"/>
    </source>
</evidence>
<dbReference type="OrthoDB" id="6206554at2"/>
<gene>
    <name evidence="3" type="ORF">KY46_00180</name>
</gene>
<dbReference type="EMBL" id="JWYV01000001">
    <property type="protein sequence ID" value="KKD01298.1"/>
    <property type="molecule type" value="Genomic_DNA"/>
</dbReference>
<keyword evidence="1" id="KW-0472">Membrane</keyword>
<dbReference type="PATRIC" id="fig|265726.11.peg.38"/>
<feature type="transmembrane region" description="Helical" evidence="1">
    <location>
        <begin position="6"/>
        <end position="24"/>
    </location>
</feature>
<dbReference type="InterPro" id="IPR033881">
    <property type="entry name" value="vWA_BatA_type"/>
</dbReference>
<dbReference type="PROSITE" id="PS50234">
    <property type="entry name" value="VWFA"/>
    <property type="match status" value="1"/>
</dbReference>
<dbReference type="InterPro" id="IPR002035">
    <property type="entry name" value="VWF_A"/>
</dbReference>